<dbReference type="Proteomes" id="UP001610334">
    <property type="component" value="Unassembled WGS sequence"/>
</dbReference>
<proteinExistence type="predicted"/>
<dbReference type="Gene3D" id="3.40.50.150">
    <property type="entry name" value="Vaccinia Virus protein VP39"/>
    <property type="match status" value="1"/>
</dbReference>
<keyword evidence="2" id="KW-1185">Reference proteome</keyword>
<evidence type="ECO:0000313" key="1">
    <source>
        <dbReference type="EMBL" id="KAL2808888.1"/>
    </source>
</evidence>
<gene>
    <name evidence="1" type="ORF">BJX63DRAFT_435692</name>
</gene>
<organism evidence="1 2">
    <name type="scientific">Aspergillus granulosus</name>
    <dbReference type="NCBI Taxonomy" id="176169"/>
    <lineage>
        <taxon>Eukaryota</taxon>
        <taxon>Fungi</taxon>
        <taxon>Dikarya</taxon>
        <taxon>Ascomycota</taxon>
        <taxon>Pezizomycotina</taxon>
        <taxon>Eurotiomycetes</taxon>
        <taxon>Eurotiomycetidae</taxon>
        <taxon>Eurotiales</taxon>
        <taxon>Aspergillaceae</taxon>
        <taxon>Aspergillus</taxon>
        <taxon>Aspergillus subgen. Nidulantes</taxon>
    </lineage>
</organism>
<name>A0ABR4H260_9EURO</name>
<accession>A0ABR4H260</accession>
<protein>
    <submittedName>
        <fullName evidence="1">Uncharacterized protein</fullName>
    </submittedName>
</protein>
<dbReference type="SUPFAM" id="SSF53335">
    <property type="entry name" value="S-adenosyl-L-methionine-dependent methyltransferases"/>
    <property type="match status" value="1"/>
</dbReference>
<sequence>MSESVERYPLGRDMAESKRLNEQHSLLINIVDGAIDSSIPLDQTPPLQMLLPLWDARSALSQVIDSSRLYFHGFDISSAQFPPASSGIELSVHDVMTPFPPEHLDRYDLIHVRLLVTALGESEFQTAIRNMLSMLKPGGYLQWVEIDYTPHIDLENSHHPRATPMIQAWIKYMDHTSISRNAPSVIAKASKAAGLVNVVNQPFLVRGRDDIKARAQAWELDFWSTVIPLVLQRTGDAANSYVASNKAKGIIADLAAAFAEGEVIE</sequence>
<dbReference type="InterPro" id="IPR029063">
    <property type="entry name" value="SAM-dependent_MTases_sf"/>
</dbReference>
<comment type="caution">
    <text evidence="1">The sequence shown here is derived from an EMBL/GenBank/DDBJ whole genome shotgun (WGS) entry which is preliminary data.</text>
</comment>
<dbReference type="EMBL" id="JBFXLT010000101">
    <property type="protein sequence ID" value="KAL2808888.1"/>
    <property type="molecule type" value="Genomic_DNA"/>
</dbReference>
<reference evidence="1 2" key="1">
    <citation type="submission" date="2024-07" db="EMBL/GenBank/DDBJ databases">
        <title>Section-level genome sequencing and comparative genomics of Aspergillus sections Usti and Cavernicolus.</title>
        <authorList>
            <consortium name="Lawrence Berkeley National Laboratory"/>
            <person name="Nybo J.L."/>
            <person name="Vesth T.C."/>
            <person name="Theobald S."/>
            <person name="Frisvad J.C."/>
            <person name="Larsen T.O."/>
            <person name="Kjaerboelling I."/>
            <person name="Rothschild-Mancinelli K."/>
            <person name="Lyhne E.K."/>
            <person name="Kogle M.E."/>
            <person name="Barry K."/>
            <person name="Clum A."/>
            <person name="Na H."/>
            <person name="Ledsgaard L."/>
            <person name="Lin J."/>
            <person name="Lipzen A."/>
            <person name="Kuo A."/>
            <person name="Riley R."/>
            <person name="Mondo S."/>
            <person name="Labutti K."/>
            <person name="Haridas S."/>
            <person name="Pangalinan J."/>
            <person name="Salamov A.A."/>
            <person name="Simmons B.A."/>
            <person name="Magnuson J.K."/>
            <person name="Chen J."/>
            <person name="Drula E."/>
            <person name="Henrissat B."/>
            <person name="Wiebenga A."/>
            <person name="Lubbers R.J."/>
            <person name="Gomes A.C."/>
            <person name="Makela M.R."/>
            <person name="Stajich J."/>
            <person name="Grigoriev I.V."/>
            <person name="Mortensen U.H."/>
            <person name="De Vries R.P."/>
            <person name="Baker S.E."/>
            <person name="Andersen M.R."/>
        </authorList>
    </citation>
    <scope>NUCLEOTIDE SEQUENCE [LARGE SCALE GENOMIC DNA]</scope>
    <source>
        <strain evidence="1 2">CBS 588.65</strain>
    </source>
</reference>
<evidence type="ECO:0000313" key="2">
    <source>
        <dbReference type="Proteomes" id="UP001610334"/>
    </source>
</evidence>